<feature type="transmembrane region" description="Helical" evidence="1">
    <location>
        <begin position="20"/>
        <end position="45"/>
    </location>
</feature>
<name>G8TYW1_SULAD</name>
<sequence>MVVAQPGNPLQAHFGRYTGALYIVLAVFLVGGLFGALALGTLTVADRVLLIGYIHRFVEVEAVAPTWHGVFRPALTQNLKLLGLLYLLGVSVAGMPFVVIIVFFRGFVLGFSVAFLVGTLHWPGIWLSLITIGLDNMFLLPALLIVAAVGLGFSWELISPGTRDSHPSALEGFAYFTGLVMVMALVFLVGTGLESYVAPGLVHWLSPWGV</sequence>
<organism evidence="2 3">
    <name type="scientific">Sulfobacillus acidophilus (strain ATCC 700253 / DSM 10332 / NAL)</name>
    <dbReference type="NCBI Taxonomy" id="679936"/>
    <lineage>
        <taxon>Bacteria</taxon>
        <taxon>Bacillati</taxon>
        <taxon>Bacillota</taxon>
        <taxon>Clostridia</taxon>
        <taxon>Eubacteriales</taxon>
        <taxon>Clostridiales Family XVII. Incertae Sedis</taxon>
        <taxon>Sulfobacillus</taxon>
    </lineage>
</organism>
<proteinExistence type="predicted"/>
<reference evidence="2 3" key="2">
    <citation type="journal article" date="2012" name="Stand. Genomic Sci.">
        <title>Complete genome sequence of the moderately thermophilic mineral-sulfide-oxidizing firmicute Sulfobacillus acidophilus type strain (NAL(T)).</title>
        <authorList>
            <person name="Anderson I."/>
            <person name="Chertkov O."/>
            <person name="Chen A."/>
            <person name="Saunders E."/>
            <person name="Lapidus A."/>
            <person name="Nolan M."/>
            <person name="Lucas S."/>
            <person name="Hammon N."/>
            <person name="Deshpande S."/>
            <person name="Cheng J.F."/>
            <person name="Han C."/>
            <person name="Tapia R."/>
            <person name="Goodwin L.A."/>
            <person name="Pitluck S."/>
            <person name="Liolios K."/>
            <person name="Pagani I."/>
            <person name="Ivanova N."/>
            <person name="Mikhailova N."/>
            <person name="Pati A."/>
            <person name="Palaniappan K."/>
            <person name="Land M."/>
            <person name="Pan C."/>
            <person name="Rohde M."/>
            <person name="Pukall R."/>
            <person name="Goker M."/>
            <person name="Detter J.C."/>
            <person name="Woyke T."/>
            <person name="Bristow J."/>
            <person name="Eisen J.A."/>
            <person name="Markowitz V."/>
            <person name="Hugenholtz P."/>
            <person name="Kyrpides N.C."/>
            <person name="Klenk H.P."/>
            <person name="Mavromatis K."/>
        </authorList>
    </citation>
    <scope>NUCLEOTIDE SEQUENCE [LARGE SCALE GENOMIC DNA]</scope>
    <source>
        <strain evidence="3">ATCC 700253 / DSM 10332 / NAL</strain>
    </source>
</reference>
<dbReference type="EMBL" id="CP003179">
    <property type="protein sequence ID" value="AEW05140.1"/>
    <property type="molecule type" value="Genomic_DNA"/>
</dbReference>
<keyword evidence="1" id="KW-0812">Transmembrane</keyword>
<keyword evidence="1" id="KW-1133">Transmembrane helix</keyword>
<dbReference type="HOGENOM" id="CLU_085980_0_0_9"/>
<dbReference type="NCBIfam" id="TIGR02831">
    <property type="entry name" value="spo_II_M"/>
    <property type="match status" value="1"/>
</dbReference>
<keyword evidence="1" id="KW-0472">Membrane</keyword>
<dbReference type="InterPro" id="IPR002798">
    <property type="entry name" value="SpoIIM-like"/>
</dbReference>
<reference evidence="3" key="1">
    <citation type="submission" date="2011-12" db="EMBL/GenBank/DDBJ databases">
        <title>The complete genome of chromosome of Sulfobacillus acidophilus DSM 10332.</title>
        <authorList>
            <person name="Lucas S."/>
            <person name="Han J."/>
            <person name="Lapidus A."/>
            <person name="Bruce D."/>
            <person name="Goodwin L."/>
            <person name="Pitluck S."/>
            <person name="Peters L."/>
            <person name="Kyrpides N."/>
            <person name="Mavromatis K."/>
            <person name="Ivanova N."/>
            <person name="Mikhailova N."/>
            <person name="Chertkov O."/>
            <person name="Saunders E."/>
            <person name="Detter J.C."/>
            <person name="Tapia R."/>
            <person name="Han C."/>
            <person name="Land M."/>
            <person name="Hauser L."/>
            <person name="Markowitz V."/>
            <person name="Cheng J.-F."/>
            <person name="Hugenholtz P."/>
            <person name="Woyke T."/>
            <person name="Wu D."/>
            <person name="Pukall R."/>
            <person name="Gehrich-Schroeter G."/>
            <person name="Schneider S."/>
            <person name="Klenk H.-P."/>
            <person name="Eisen J.A."/>
        </authorList>
    </citation>
    <scope>NUCLEOTIDE SEQUENCE [LARGE SCALE GENOMIC DNA]</scope>
    <source>
        <strain evidence="3">ATCC 700253 / DSM 10332 / NAL</strain>
    </source>
</reference>
<evidence type="ECO:0000313" key="3">
    <source>
        <dbReference type="Proteomes" id="UP000005439"/>
    </source>
</evidence>
<evidence type="ECO:0000256" key="1">
    <source>
        <dbReference type="SAM" id="Phobius"/>
    </source>
</evidence>
<dbReference type="STRING" id="679936.Sulac_1643"/>
<dbReference type="Pfam" id="PF01944">
    <property type="entry name" value="SpoIIM"/>
    <property type="match status" value="1"/>
</dbReference>
<dbReference type="Proteomes" id="UP000005439">
    <property type="component" value="Chromosome"/>
</dbReference>
<gene>
    <name evidence="2" type="ordered locus">Sulac_1643</name>
</gene>
<protein>
    <submittedName>
        <fullName evidence="2">Stage II sporulation protein M</fullName>
    </submittedName>
</protein>
<feature type="transmembrane region" description="Helical" evidence="1">
    <location>
        <begin position="137"/>
        <end position="158"/>
    </location>
</feature>
<feature type="transmembrane region" description="Helical" evidence="1">
    <location>
        <begin position="81"/>
        <end position="104"/>
    </location>
</feature>
<dbReference type="InterPro" id="IPR014196">
    <property type="entry name" value="SpoIIM"/>
</dbReference>
<keyword evidence="3" id="KW-1185">Reference proteome</keyword>
<accession>G8TYW1</accession>
<evidence type="ECO:0000313" key="2">
    <source>
        <dbReference type="EMBL" id="AEW05140.1"/>
    </source>
</evidence>
<dbReference type="KEGG" id="sap:Sulac_1643"/>
<dbReference type="PATRIC" id="fig|679936.5.peg.1711"/>
<dbReference type="AlphaFoldDB" id="G8TYW1"/>
<feature type="transmembrane region" description="Helical" evidence="1">
    <location>
        <begin position="110"/>
        <end position="130"/>
    </location>
</feature>
<dbReference type="PIRSF" id="PIRSF038973">
    <property type="entry name" value="SpoIIM"/>
    <property type="match status" value="1"/>
</dbReference>
<feature type="transmembrane region" description="Helical" evidence="1">
    <location>
        <begin position="173"/>
        <end position="193"/>
    </location>
</feature>